<reference evidence="4" key="1">
    <citation type="journal article" date="2023" name="Mol. Phylogenet. Evol.">
        <title>Genome-scale phylogeny and comparative genomics of the fungal order Sordariales.</title>
        <authorList>
            <person name="Hensen N."/>
            <person name="Bonometti L."/>
            <person name="Westerberg I."/>
            <person name="Brannstrom I.O."/>
            <person name="Guillou S."/>
            <person name="Cros-Aarteil S."/>
            <person name="Calhoun S."/>
            <person name="Haridas S."/>
            <person name="Kuo A."/>
            <person name="Mondo S."/>
            <person name="Pangilinan J."/>
            <person name="Riley R."/>
            <person name="LaButti K."/>
            <person name="Andreopoulos B."/>
            <person name="Lipzen A."/>
            <person name="Chen C."/>
            <person name="Yan M."/>
            <person name="Daum C."/>
            <person name="Ng V."/>
            <person name="Clum A."/>
            <person name="Steindorff A."/>
            <person name="Ohm R.A."/>
            <person name="Martin F."/>
            <person name="Silar P."/>
            <person name="Natvig D.O."/>
            <person name="Lalanne C."/>
            <person name="Gautier V."/>
            <person name="Ament-Velasquez S.L."/>
            <person name="Kruys A."/>
            <person name="Hutchinson M.I."/>
            <person name="Powell A.J."/>
            <person name="Barry K."/>
            <person name="Miller A.N."/>
            <person name="Grigoriev I.V."/>
            <person name="Debuchy R."/>
            <person name="Gladieux P."/>
            <person name="Hiltunen Thoren M."/>
            <person name="Johannesson H."/>
        </authorList>
    </citation>
    <scope>NUCLEOTIDE SEQUENCE</scope>
    <source>
        <strain evidence="4">CBS 333.67</strain>
    </source>
</reference>
<feature type="transmembrane region" description="Helical" evidence="2">
    <location>
        <begin position="372"/>
        <end position="391"/>
    </location>
</feature>
<accession>A0AAJ0GWY0</accession>
<dbReference type="AlphaFoldDB" id="A0AAJ0GWY0"/>
<dbReference type="EMBL" id="JAUDZG010000003">
    <property type="protein sequence ID" value="KAK3307678.1"/>
    <property type="molecule type" value="Genomic_DNA"/>
</dbReference>
<evidence type="ECO:0000256" key="3">
    <source>
        <dbReference type="SAM" id="SignalP"/>
    </source>
</evidence>
<feature type="chain" id="PRO_5042472470" evidence="3">
    <location>
        <begin position="27"/>
        <end position="507"/>
    </location>
</feature>
<feature type="compositionally biased region" description="Basic residues" evidence="1">
    <location>
        <begin position="146"/>
        <end position="160"/>
    </location>
</feature>
<evidence type="ECO:0000313" key="5">
    <source>
        <dbReference type="Proteomes" id="UP001273166"/>
    </source>
</evidence>
<dbReference type="Proteomes" id="UP001273166">
    <property type="component" value="Unassembled WGS sequence"/>
</dbReference>
<evidence type="ECO:0000256" key="2">
    <source>
        <dbReference type="SAM" id="Phobius"/>
    </source>
</evidence>
<sequence length="507" mass="57261">MDNRIALSPFLFLIICFFSLAITAQSNDTTTASTAPNQEARVGWVAGPNQRGTLTLVYGCLSTIFASTWTVLHLNVPGPHDEWWRKALRKAKWMAVTVLFPEFVFSKAVCELRMAVANLRDMHEAMKKARAELRWEDSVQREYPRRSARTRTRKVPRNRRPQSSGGASQDSHDKGEVRRRWTLVHCLYANMGGLVPYPTQGIGSGSGGPGAQPVTTPMLAETIRRGGCDSLKHFVLDRADIEDKSKADWLLRTIAVMQIVWLVLNVAARAIARVPVTQLEIATVAFSITAIATYAANWWKPKDIGQPTALPRVLQGHRIEHWAIPEDYRNFQSFVNRTLKPSYTRELQIDGWIDRVRNDLTWMRGDPPMPRMFYALMAVSSLVFGGFHCLAWNVQFPSETEQVLWRAASIMSAALPGVSLALTSVINVLATTVSEKRFLAVVRKTLVPLHRLPEDFWRLLCEEPKCLHIIYAVSRLAILILLFTSLRSVPEAVYENSPWTRFLPNIS</sequence>
<dbReference type="PANTHER" id="PTHR35043">
    <property type="entry name" value="TRANSCRIPTION FACTOR DOMAIN-CONTAINING PROTEIN"/>
    <property type="match status" value="1"/>
</dbReference>
<reference evidence="4" key="2">
    <citation type="submission" date="2023-06" db="EMBL/GenBank/DDBJ databases">
        <authorList>
            <consortium name="Lawrence Berkeley National Laboratory"/>
            <person name="Mondo S.J."/>
            <person name="Hensen N."/>
            <person name="Bonometti L."/>
            <person name="Westerberg I."/>
            <person name="Brannstrom I.O."/>
            <person name="Guillou S."/>
            <person name="Cros-Aarteil S."/>
            <person name="Calhoun S."/>
            <person name="Haridas S."/>
            <person name="Kuo A."/>
            <person name="Pangilinan J."/>
            <person name="Riley R."/>
            <person name="Labutti K."/>
            <person name="Andreopoulos B."/>
            <person name="Lipzen A."/>
            <person name="Chen C."/>
            <person name="Yanf M."/>
            <person name="Daum C."/>
            <person name="Ng V."/>
            <person name="Clum A."/>
            <person name="Steindorff A."/>
            <person name="Ohm R."/>
            <person name="Martin F."/>
            <person name="Silar P."/>
            <person name="Natvig D."/>
            <person name="Lalanne C."/>
            <person name="Gautier V."/>
            <person name="Ament-Velasquez S.L."/>
            <person name="Kruys A."/>
            <person name="Hutchinson M.I."/>
            <person name="Powell A.J."/>
            <person name="Barry K."/>
            <person name="Miller A.N."/>
            <person name="Grigoriev I.V."/>
            <person name="Debuchy R."/>
            <person name="Gladieux P."/>
            <person name="Thoren M.H."/>
            <person name="Johannesson H."/>
        </authorList>
    </citation>
    <scope>NUCLEOTIDE SEQUENCE</scope>
    <source>
        <strain evidence="4">CBS 333.67</strain>
    </source>
</reference>
<feature type="signal peptide" evidence="3">
    <location>
        <begin position="1"/>
        <end position="26"/>
    </location>
</feature>
<feature type="region of interest" description="Disordered" evidence="1">
    <location>
        <begin position="141"/>
        <end position="176"/>
    </location>
</feature>
<feature type="transmembrane region" description="Helical" evidence="2">
    <location>
        <begin position="249"/>
        <end position="267"/>
    </location>
</feature>
<gene>
    <name evidence="4" type="ORF">B0T15DRAFT_484731</name>
</gene>
<evidence type="ECO:0000256" key="1">
    <source>
        <dbReference type="SAM" id="MobiDB-lite"/>
    </source>
</evidence>
<evidence type="ECO:0000313" key="4">
    <source>
        <dbReference type="EMBL" id="KAK3307678.1"/>
    </source>
</evidence>
<feature type="transmembrane region" description="Helical" evidence="2">
    <location>
        <begin position="403"/>
        <end position="430"/>
    </location>
</feature>
<dbReference type="PANTHER" id="PTHR35043:SF8">
    <property type="entry name" value="DUF4220 DOMAIN-CONTAINING PROTEIN"/>
    <property type="match status" value="1"/>
</dbReference>
<keyword evidence="2" id="KW-0812">Transmembrane</keyword>
<protein>
    <submittedName>
        <fullName evidence="4">Uncharacterized protein</fullName>
    </submittedName>
</protein>
<name>A0AAJ0GWY0_9PEZI</name>
<keyword evidence="2" id="KW-1133">Transmembrane helix</keyword>
<keyword evidence="2" id="KW-0472">Membrane</keyword>
<organism evidence="4 5">
    <name type="scientific">Chaetomium strumarium</name>
    <dbReference type="NCBI Taxonomy" id="1170767"/>
    <lineage>
        <taxon>Eukaryota</taxon>
        <taxon>Fungi</taxon>
        <taxon>Dikarya</taxon>
        <taxon>Ascomycota</taxon>
        <taxon>Pezizomycotina</taxon>
        <taxon>Sordariomycetes</taxon>
        <taxon>Sordariomycetidae</taxon>
        <taxon>Sordariales</taxon>
        <taxon>Chaetomiaceae</taxon>
        <taxon>Chaetomium</taxon>
    </lineage>
</organism>
<dbReference type="RefSeq" id="XP_062723458.1">
    <property type="nucleotide sequence ID" value="XM_062866241.1"/>
</dbReference>
<keyword evidence="3" id="KW-0732">Signal</keyword>
<dbReference type="GeneID" id="87885070"/>
<feature type="transmembrane region" description="Helical" evidence="2">
    <location>
        <begin position="279"/>
        <end position="299"/>
    </location>
</feature>
<keyword evidence="5" id="KW-1185">Reference proteome</keyword>
<proteinExistence type="predicted"/>
<comment type="caution">
    <text evidence="4">The sequence shown here is derived from an EMBL/GenBank/DDBJ whole genome shotgun (WGS) entry which is preliminary data.</text>
</comment>